<evidence type="ECO:0000256" key="2">
    <source>
        <dbReference type="ARBA" id="ARBA00022553"/>
    </source>
</evidence>
<dbReference type="EMBL" id="CP096040">
    <property type="protein sequence ID" value="USQ97278.1"/>
    <property type="molecule type" value="Genomic_DNA"/>
</dbReference>
<dbReference type="Gene3D" id="1.10.1200.10">
    <property type="entry name" value="ACP-like"/>
    <property type="match status" value="1"/>
</dbReference>
<keyword evidence="2" id="KW-0597">Phosphoprotein</keyword>
<name>A0ABY4ZX46_9CAUL</name>
<evidence type="ECO:0000313" key="5">
    <source>
        <dbReference type="Proteomes" id="UP001057520"/>
    </source>
</evidence>
<accession>A0ABY4ZX46</accession>
<dbReference type="PANTHER" id="PTHR20863">
    <property type="entry name" value="ACYL CARRIER PROTEIN"/>
    <property type="match status" value="1"/>
</dbReference>
<protein>
    <submittedName>
        <fullName evidence="4">Phosphopantetheine-binding protein</fullName>
    </submittedName>
</protein>
<feature type="domain" description="Carrier" evidence="3">
    <location>
        <begin position="24"/>
        <end position="103"/>
    </location>
</feature>
<organism evidence="4 5">
    <name type="scientific">Caulobacter segnis</name>
    <dbReference type="NCBI Taxonomy" id="88688"/>
    <lineage>
        <taxon>Bacteria</taxon>
        <taxon>Pseudomonadati</taxon>
        <taxon>Pseudomonadota</taxon>
        <taxon>Alphaproteobacteria</taxon>
        <taxon>Caulobacterales</taxon>
        <taxon>Caulobacteraceae</taxon>
        <taxon>Caulobacter</taxon>
    </lineage>
</organism>
<dbReference type="InterPro" id="IPR003231">
    <property type="entry name" value="ACP"/>
</dbReference>
<dbReference type="SUPFAM" id="SSF47336">
    <property type="entry name" value="ACP-like"/>
    <property type="match status" value="1"/>
</dbReference>
<evidence type="ECO:0000256" key="1">
    <source>
        <dbReference type="ARBA" id="ARBA00022450"/>
    </source>
</evidence>
<dbReference type="InterPro" id="IPR036736">
    <property type="entry name" value="ACP-like_sf"/>
</dbReference>
<dbReference type="PANTHER" id="PTHR20863:SF76">
    <property type="entry name" value="CARRIER DOMAIN-CONTAINING PROTEIN"/>
    <property type="match status" value="1"/>
</dbReference>
<dbReference type="Pfam" id="PF00550">
    <property type="entry name" value="PP-binding"/>
    <property type="match status" value="1"/>
</dbReference>
<evidence type="ECO:0000313" key="4">
    <source>
        <dbReference type="EMBL" id="USQ97278.1"/>
    </source>
</evidence>
<keyword evidence="5" id="KW-1185">Reference proteome</keyword>
<evidence type="ECO:0000259" key="3">
    <source>
        <dbReference type="PROSITE" id="PS50075"/>
    </source>
</evidence>
<dbReference type="Proteomes" id="UP001057520">
    <property type="component" value="Chromosome"/>
</dbReference>
<gene>
    <name evidence="4" type="ORF">MZV50_06965</name>
</gene>
<reference evidence="4 5" key="1">
    <citation type="submission" date="2022-04" db="EMBL/GenBank/DDBJ databases">
        <title>Genome sequence of soybean root-associated Caulobacter segnis RL271.</title>
        <authorList>
            <person name="Longley R."/>
            <person name="Bonito G."/>
            <person name="Trigodet F."/>
            <person name="Crosson S."/>
            <person name="Fiebig A."/>
        </authorList>
    </citation>
    <scope>NUCLEOTIDE SEQUENCE [LARGE SCALE GENOMIC DNA]</scope>
    <source>
        <strain evidence="4 5">RL271</strain>
    </source>
</reference>
<dbReference type="InterPro" id="IPR009081">
    <property type="entry name" value="PP-bd_ACP"/>
</dbReference>
<sequence>MTIDTDMAAMHADLDAETANAVREKCAARVRKIVLEVLNIPASDRKRGLPDSAGLHIEWGADSLDLIDITMSVEDEFDISIPDAEADLIDSIDAIVDRVLKGPAPKGALS</sequence>
<proteinExistence type="predicted"/>
<dbReference type="PROSITE" id="PS50075">
    <property type="entry name" value="CARRIER"/>
    <property type="match status" value="1"/>
</dbReference>
<keyword evidence="1" id="KW-0596">Phosphopantetheine</keyword>